<protein>
    <submittedName>
        <fullName evidence="4">Pyochelin biosynthetic protein PchC</fullName>
    </submittedName>
</protein>
<accession>A0A1I2C1U3</accession>
<keyword evidence="2" id="KW-0378">Hydrolase</keyword>
<proteinExistence type="inferred from homology"/>
<keyword evidence="5" id="KW-1185">Reference proteome</keyword>
<name>A0A1I2C1U3_9ACTN</name>
<reference evidence="5" key="1">
    <citation type="submission" date="2016-10" db="EMBL/GenBank/DDBJ databases">
        <authorList>
            <person name="Varghese N."/>
            <person name="Submissions S."/>
        </authorList>
    </citation>
    <scope>NUCLEOTIDE SEQUENCE [LARGE SCALE GENOMIC DNA]</scope>
    <source>
        <strain evidence="5">DSM 45004</strain>
    </source>
</reference>
<dbReference type="Pfam" id="PF00975">
    <property type="entry name" value="Thioesterase"/>
    <property type="match status" value="1"/>
</dbReference>
<comment type="similarity">
    <text evidence="1">Belongs to the thioesterase family.</text>
</comment>
<dbReference type="SUPFAM" id="SSF53474">
    <property type="entry name" value="alpha/beta-Hydrolases"/>
    <property type="match status" value="1"/>
</dbReference>
<sequence>MTMIRDAWLRTFFPRPNAPLRLLFFPHAGGSASFYRSVAGALPEHVEPVIVQYPGREDRINEKPCVDMDELVAGLTEALDPLVDKPIWFFGHSMGASVAHEVTRLLTARDRPRPEHLVVSARPGPARQRSDDKYLDDERLWADVRDMGGTNASLLAMPEIKAMALPMIRADYRLIETYRARVSADLDIPLTACFSDRDPEVDREDAEAWRAATSGPFAVESFTGGHFYLREESERAVVDWLTARIGNRRT</sequence>
<dbReference type="GO" id="GO:0016787">
    <property type="term" value="F:hydrolase activity"/>
    <property type="evidence" value="ECO:0007669"/>
    <property type="project" value="UniProtKB-KW"/>
</dbReference>
<dbReference type="InterPro" id="IPR012223">
    <property type="entry name" value="TEII"/>
</dbReference>
<evidence type="ECO:0000256" key="1">
    <source>
        <dbReference type="ARBA" id="ARBA00007169"/>
    </source>
</evidence>
<dbReference type="Gene3D" id="3.40.50.1820">
    <property type="entry name" value="alpha/beta hydrolase"/>
    <property type="match status" value="1"/>
</dbReference>
<dbReference type="PANTHER" id="PTHR11487">
    <property type="entry name" value="THIOESTERASE"/>
    <property type="match status" value="1"/>
</dbReference>
<dbReference type="AlphaFoldDB" id="A0A1I2C1U3"/>
<dbReference type="EMBL" id="FOMZ01000018">
    <property type="protein sequence ID" value="SFE62299.1"/>
    <property type="molecule type" value="Genomic_DNA"/>
</dbReference>
<dbReference type="SMART" id="SM00824">
    <property type="entry name" value="PKS_TE"/>
    <property type="match status" value="1"/>
</dbReference>
<dbReference type="InterPro" id="IPR020802">
    <property type="entry name" value="TesA-like"/>
</dbReference>
<dbReference type="Proteomes" id="UP000198716">
    <property type="component" value="Unassembled WGS sequence"/>
</dbReference>
<evidence type="ECO:0000256" key="2">
    <source>
        <dbReference type="ARBA" id="ARBA00022801"/>
    </source>
</evidence>
<dbReference type="GO" id="GO:0008610">
    <property type="term" value="P:lipid biosynthetic process"/>
    <property type="evidence" value="ECO:0007669"/>
    <property type="project" value="TreeGrafter"/>
</dbReference>
<gene>
    <name evidence="4" type="ORF">SAMN04487819_11886</name>
</gene>
<dbReference type="RefSeq" id="WP_092929699.1">
    <property type="nucleotide sequence ID" value="NZ_FOMZ01000018.1"/>
</dbReference>
<evidence type="ECO:0000313" key="5">
    <source>
        <dbReference type="Proteomes" id="UP000198716"/>
    </source>
</evidence>
<dbReference type="InterPro" id="IPR029058">
    <property type="entry name" value="AB_hydrolase_fold"/>
</dbReference>
<organism evidence="4 5">
    <name type="scientific">Actinopolyspora alba</name>
    <dbReference type="NCBI Taxonomy" id="673379"/>
    <lineage>
        <taxon>Bacteria</taxon>
        <taxon>Bacillati</taxon>
        <taxon>Actinomycetota</taxon>
        <taxon>Actinomycetes</taxon>
        <taxon>Actinopolysporales</taxon>
        <taxon>Actinopolysporaceae</taxon>
        <taxon>Actinopolyspora</taxon>
        <taxon>Actinopolyspora alba group</taxon>
    </lineage>
</organism>
<evidence type="ECO:0000313" key="4">
    <source>
        <dbReference type="EMBL" id="SFE62299.1"/>
    </source>
</evidence>
<feature type="domain" description="Thioesterase TesA-like" evidence="3">
    <location>
        <begin position="23"/>
        <end position="241"/>
    </location>
</feature>
<dbReference type="PANTHER" id="PTHR11487:SF0">
    <property type="entry name" value="S-ACYL FATTY ACID SYNTHASE THIOESTERASE, MEDIUM CHAIN"/>
    <property type="match status" value="1"/>
</dbReference>
<dbReference type="InterPro" id="IPR001031">
    <property type="entry name" value="Thioesterase"/>
</dbReference>
<evidence type="ECO:0000259" key="3">
    <source>
        <dbReference type="SMART" id="SM00824"/>
    </source>
</evidence>